<name>A0A076MPC0_AMYME</name>
<dbReference type="OrthoDB" id="3831424at2"/>
<dbReference type="Gene3D" id="1.10.260.40">
    <property type="entry name" value="lambda repressor-like DNA-binding domains"/>
    <property type="match status" value="1"/>
</dbReference>
<dbReference type="Pfam" id="PF01381">
    <property type="entry name" value="HTH_3"/>
    <property type="match status" value="1"/>
</dbReference>
<dbReference type="RefSeq" id="WP_017986531.1">
    <property type="nucleotide sequence ID" value="NZ_AQUL01000001.1"/>
</dbReference>
<dbReference type="AlphaFoldDB" id="A0A076MPC0"/>
<dbReference type="KEGG" id="amq:AMETH_0573"/>
<dbReference type="SUPFAM" id="SSF47413">
    <property type="entry name" value="lambda repressor-like DNA-binding domains"/>
    <property type="match status" value="1"/>
</dbReference>
<dbReference type="InterPro" id="IPR010982">
    <property type="entry name" value="Lambda_DNA-bd_dom_sf"/>
</dbReference>
<dbReference type="Proteomes" id="UP000062973">
    <property type="component" value="Chromosome"/>
</dbReference>
<dbReference type="InterPro" id="IPR001387">
    <property type="entry name" value="Cro/C1-type_HTH"/>
</dbReference>
<proteinExistence type="predicted"/>
<feature type="domain" description="HTH cro/C1-type" evidence="1">
    <location>
        <begin position="18"/>
        <end position="72"/>
    </location>
</feature>
<reference evidence="2 3" key="1">
    <citation type="submission" date="2014-07" db="EMBL/GenBank/DDBJ databases">
        <title>Whole Genome Sequence of the Amycolatopsis methanolica 239.</title>
        <authorList>
            <person name="Tang B."/>
        </authorList>
    </citation>
    <scope>NUCLEOTIDE SEQUENCE [LARGE SCALE GENOMIC DNA]</scope>
    <source>
        <strain evidence="2 3">239</strain>
    </source>
</reference>
<dbReference type="eggNOG" id="COG1396">
    <property type="taxonomic scope" value="Bacteria"/>
</dbReference>
<protein>
    <submittedName>
        <fullName evidence="2">Transcriptional regulator, XRE family</fullName>
    </submittedName>
</protein>
<evidence type="ECO:0000259" key="1">
    <source>
        <dbReference type="PROSITE" id="PS50943"/>
    </source>
</evidence>
<dbReference type="SMART" id="SM00530">
    <property type="entry name" value="HTH_XRE"/>
    <property type="match status" value="1"/>
</dbReference>
<dbReference type="HOGENOM" id="CLU_038801_0_0_11"/>
<gene>
    <name evidence="2" type="ORF">AMETH_0573</name>
</gene>
<keyword evidence="3" id="KW-1185">Reference proteome</keyword>
<dbReference type="GO" id="GO:0003677">
    <property type="term" value="F:DNA binding"/>
    <property type="evidence" value="ECO:0007669"/>
    <property type="project" value="InterPro"/>
</dbReference>
<dbReference type="PATRIC" id="fig|1068978.7.peg.602"/>
<dbReference type="EMBL" id="CP009110">
    <property type="protein sequence ID" value="AIJ20665.1"/>
    <property type="molecule type" value="Genomic_DNA"/>
</dbReference>
<evidence type="ECO:0000313" key="2">
    <source>
        <dbReference type="EMBL" id="AIJ20665.1"/>
    </source>
</evidence>
<organism evidence="2 3">
    <name type="scientific">Amycolatopsis methanolica 239</name>
    <dbReference type="NCBI Taxonomy" id="1068978"/>
    <lineage>
        <taxon>Bacteria</taxon>
        <taxon>Bacillati</taxon>
        <taxon>Actinomycetota</taxon>
        <taxon>Actinomycetes</taxon>
        <taxon>Pseudonocardiales</taxon>
        <taxon>Pseudonocardiaceae</taxon>
        <taxon>Amycolatopsis</taxon>
        <taxon>Amycolatopsis methanolica group</taxon>
    </lineage>
</organism>
<dbReference type="PROSITE" id="PS50943">
    <property type="entry name" value="HTH_CROC1"/>
    <property type="match status" value="1"/>
</dbReference>
<evidence type="ECO:0000313" key="3">
    <source>
        <dbReference type="Proteomes" id="UP000062973"/>
    </source>
</evidence>
<accession>A0A076MPC0</accession>
<dbReference type="CDD" id="cd00093">
    <property type="entry name" value="HTH_XRE"/>
    <property type="match status" value="1"/>
</dbReference>
<dbReference type="STRING" id="1068978.AMETH_0573"/>
<sequence>MAQAVAAPPDGSDAGEVIRWYRQHHNLTQQEAADLLNTTQSWVSKVEKGKLVPGLAELRSIAAKLHIPPERLGILPDHSADAIPKPGQVSEAGAPHESQEHWKLVRRELNANRARLGDLASELYPQAHCIPGTTVLTQPGWLPSAPVELSDIELYWLAEALPKPAITGGINQTESVRPLAADGDRFRLYSRALRDLARPKLLDNRVSYGLAEVDWAGHKGRLGFSYTTYFDVLDVCEAAAHEFADAWLRAGRKRPSLAHLPLRRHIEDPFDLLARPMLPSINTLTIRRDPIDGHRMFLHRRDAKATAVAGGMFHVIPAGVFQPAALAPAHQANDFSLWRNIQREYSEEFLGNPEHDGNALDPIDYEHDEPFRSFATARAAGDFRVFTCAVVLEPLTLWVELLTVAVIEAPVFDQLFAGMVEVNEEGAAVSTEAGRPTVGIPFNSESRERLKSEPLSPISRACIELAWQHRNTLLAS</sequence>